<accession>A0AAF0FV93</accession>
<dbReference type="EMBL" id="CP091092">
    <property type="protein sequence ID" value="WFN37058.1"/>
    <property type="molecule type" value="Genomic_DNA"/>
</dbReference>
<dbReference type="AlphaFoldDB" id="A0AAF0FV93"/>
<dbReference type="GeneID" id="79948986"/>
<keyword evidence="2" id="KW-1185">Reference proteome</keyword>
<organism evidence="1 2">
    <name type="scientific">Methanomicrobium antiquum</name>
    <dbReference type="NCBI Taxonomy" id="487686"/>
    <lineage>
        <taxon>Archaea</taxon>
        <taxon>Methanobacteriati</taxon>
        <taxon>Methanobacteriota</taxon>
        <taxon>Stenosarchaea group</taxon>
        <taxon>Methanomicrobia</taxon>
        <taxon>Methanomicrobiales</taxon>
        <taxon>Methanomicrobiaceae</taxon>
        <taxon>Methanomicrobium</taxon>
    </lineage>
</organism>
<reference evidence="1" key="1">
    <citation type="submission" date="2022-01" db="EMBL/GenBank/DDBJ databases">
        <title>Complete genome of Methanomicrobium antiquum DSM 21220.</title>
        <authorList>
            <person name="Chen S.-C."/>
            <person name="You Y.-T."/>
            <person name="Zhou Y.-Z."/>
            <person name="Lai M.-C."/>
        </authorList>
    </citation>
    <scope>NUCLEOTIDE SEQUENCE</scope>
    <source>
        <strain evidence="1">DSM 21220</strain>
    </source>
</reference>
<evidence type="ECO:0000313" key="2">
    <source>
        <dbReference type="Proteomes" id="UP001218895"/>
    </source>
</evidence>
<protein>
    <submittedName>
        <fullName evidence="1">Uncharacterized protein</fullName>
    </submittedName>
</protein>
<proteinExistence type="predicted"/>
<dbReference type="KEGG" id="manq:L1994_01285"/>
<sequence>MKIYVRERSKIKEGVKQPRFRVVAIVGDKEEKVKIAANHFRKIEIEQIAKDLSAELIYLEPMPDEEHGSKKEH</sequence>
<dbReference type="Proteomes" id="UP001218895">
    <property type="component" value="Chromosome"/>
</dbReference>
<evidence type="ECO:0000313" key="1">
    <source>
        <dbReference type="EMBL" id="WFN37058.1"/>
    </source>
</evidence>
<dbReference type="RefSeq" id="WP_278099895.1">
    <property type="nucleotide sequence ID" value="NZ_CP091092.1"/>
</dbReference>
<name>A0AAF0FV93_9EURY</name>
<gene>
    <name evidence="1" type="ORF">L1994_01285</name>
</gene>